<keyword evidence="3" id="KW-1185">Reference proteome</keyword>
<evidence type="ECO:0000313" key="3">
    <source>
        <dbReference type="Proteomes" id="UP001176940"/>
    </source>
</evidence>
<accession>A0ABN9MBS9</accession>
<keyword evidence="1" id="KW-1133">Transmembrane helix</keyword>
<feature type="transmembrane region" description="Helical" evidence="1">
    <location>
        <begin position="51"/>
        <end position="77"/>
    </location>
</feature>
<keyword evidence="1" id="KW-0812">Transmembrane</keyword>
<evidence type="ECO:0000256" key="1">
    <source>
        <dbReference type="SAM" id="Phobius"/>
    </source>
</evidence>
<organism evidence="2 3">
    <name type="scientific">Ranitomeya imitator</name>
    <name type="common">mimic poison frog</name>
    <dbReference type="NCBI Taxonomy" id="111125"/>
    <lineage>
        <taxon>Eukaryota</taxon>
        <taxon>Metazoa</taxon>
        <taxon>Chordata</taxon>
        <taxon>Craniata</taxon>
        <taxon>Vertebrata</taxon>
        <taxon>Euteleostomi</taxon>
        <taxon>Amphibia</taxon>
        <taxon>Batrachia</taxon>
        <taxon>Anura</taxon>
        <taxon>Neobatrachia</taxon>
        <taxon>Hyloidea</taxon>
        <taxon>Dendrobatidae</taxon>
        <taxon>Dendrobatinae</taxon>
        <taxon>Ranitomeya</taxon>
    </lineage>
</organism>
<comment type="caution">
    <text evidence="2">The sequence shown here is derived from an EMBL/GenBank/DDBJ whole genome shotgun (WGS) entry which is preliminary data.</text>
</comment>
<dbReference type="Proteomes" id="UP001176940">
    <property type="component" value="Unassembled WGS sequence"/>
</dbReference>
<keyword evidence="1" id="KW-0472">Membrane</keyword>
<feature type="transmembrane region" description="Helical" evidence="1">
    <location>
        <begin position="83"/>
        <end position="103"/>
    </location>
</feature>
<proteinExistence type="predicted"/>
<sequence length="112" mass="12110">MVDNWTCWGTEFQRMGDIQEKSWKQLGSGESLDVSFEGQSRIKAYSEAAHFWSTGFGFLNALCKAAAVLGNLIFGSLVGITKAIPILLASAVLVCGGLVGLRLPDTRNQVLM</sequence>
<evidence type="ECO:0000313" key="2">
    <source>
        <dbReference type="EMBL" id="CAJ0961925.1"/>
    </source>
</evidence>
<protein>
    <submittedName>
        <fullName evidence="2">Uncharacterized protein</fullName>
    </submittedName>
</protein>
<name>A0ABN9MBS9_9NEOB</name>
<gene>
    <name evidence="2" type="ORF">RIMI_LOCUS17978293</name>
</gene>
<dbReference type="EMBL" id="CAUEEQ010053725">
    <property type="protein sequence ID" value="CAJ0961925.1"/>
    <property type="molecule type" value="Genomic_DNA"/>
</dbReference>
<reference evidence="2" key="1">
    <citation type="submission" date="2023-07" db="EMBL/GenBank/DDBJ databases">
        <authorList>
            <person name="Stuckert A."/>
        </authorList>
    </citation>
    <scope>NUCLEOTIDE SEQUENCE</scope>
</reference>